<name>A0A561VMD4_ACTTI</name>
<keyword evidence="3" id="KW-1185">Reference proteome</keyword>
<comment type="caution">
    <text evidence="2">The sequence shown here is derived from an EMBL/GenBank/DDBJ whole genome shotgun (WGS) entry which is preliminary data.</text>
</comment>
<proteinExistence type="predicted"/>
<sequence length="68" mass="7275">MGSKRLPLRLIGDSGTGTSHLLITLGTEAAMAGHRVRYVLATELVDELVQAAAEKMPATTSCRPFAHR</sequence>
<dbReference type="InterPro" id="IPR002611">
    <property type="entry name" value="IstB_ATP-bd"/>
</dbReference>
<dbReference type="Pfam" id="PF01695">
    <property type="entry name" value="IstB_IS21"/>
    <property type="match status" value="1"/>
</dbReference>
<dbReference type="Proteomes" id="UP000320239">
    <property type="component" value="Unassembled WGS sequence"/>
</dbReference>
<evidence type="ECO:0000313" key="3">
    <source>
        <dbReference type="Proteomes" id="UP000320239"/>
    </source>
</evidence>
<feature type="domain" description="IstB-like ATP-binding" evidence="1">
    <location>
        <begin position="9"/>
        <end position="53"/>
    </location>
</feature>
<organism evidence="2 3">
    <name type="scientific">Actinoplanes teichomyceticus</name>
    <dbReference type="NCBI Taxonomy" id="1867"/>
    <lineage>
        <taxon>Bacteria</taxon>
        <taxon>Bacillati</taxon>
        <taxon>Actinomycetota</taxon>
        <taxon>Actinomycetes</taxon>
        <taxon>Micromonosporales</taxon>
        <taxon>Micromonosporaceae</taxon>
        <taxon>Actinoplanes</taxon>
    </lineage>
</organism>
<reference evidence="2 3" key="1">
    <citation type="submission" date="2019-06" db="EMBL/GenBank/DDBJ databases">
        <title>Sequencing the genomes of 1000 actinobacteria strains.</title>
        <authorList>
            <person name="Klenk H.-P."/>
        </authorList>
    </citation>
    <scope>NUCLEOTIDE SEQUENCE [LARGE SCALE GENOMIC DNA]</scope>
    <source>
        <strain evidence="2 3">DSM 43866</strain>
    </source>
</reference>
<protein>
    <submittedName>
        <fullName evidence="2">IstB-like ATP binding protein</fullName>
    </submittedName>
</protein>
<dbReference type="EMBL" id="VIWY01000005">
    <property type="protein sequence ID" value="TWG12757.1"/>
    <property type="molecule type" value="Genomic_DNA"/>
</dbReference>
<dbReference type="GO" id="GO:0005524">
    <property type="term" value="F:ATP binding"/>
    <property type="evidence" value="ECO:0007669"/>
    <property type="project" value="InterPro"/>
</dbReference>
<dbReference type="InterPro" id="IPR027417">
    <property type="entry name" value="P-loop_NTPase"/>
</dbReference>
<evidence type="ECO:0000259" key="1">
    <source>
        <dbReference type="Pfam" id="PF01695"/>
    </source>
</evidence>
<dbReference type="AlphaFoldDB" id="A0A561VMD4"/>
<evidence type="ECO:0000313" key="2">
    <source>
        <dbReference type="EMBL" id="TWG12757.1"/>
    </source>
</evidence>
<accession>A0A561VMD4</accession>
<gene>
    <name evidence="2" type="ORF">FHX34_105625</name>
</gene>
<dbReference type="Gene3D" id="3.40.50.300">
    <property type="entry name" value="P-loop containing nucleotide triphosphate hydrolases"/>
    <property type="match status" value="1"/>
</dbReference>
<dbReference type="RefSeq" id="WP_372443260.1">
    <property type="nucleotide sequence ID" value="NZ_BOMX01000088.1"/>
</dbReference>